<evidence type="ECO:0000256" key="3">
    <source>
        <dbReference type="ARBA" id="ARBA00007371"/>
    </source>
</evidence>
<keyword evidence="8 10" id="KW-0044">Antibiotic</keyword>
<evidence type="ECO:0000256" key="2">
    <source>
        <dbReference type="ARBA" id="ARBA00004613"/>
    </source>
</evidence>
<evidence type="ECO:0000256" key="9">
    <source>
        <dbReference type="ARBA" id="ARBA00023157"/>
    </source>
</evidence>
<evidence type="ECO:0000256" key="7">
    <source>
        <dbReference type="ARBA" id="ARBA00022940"/>
    </source>
</evidence>
<comment type="function">
    <text evidence="1 10">Has antibacterial activity.</text>
</comment>
<dbReference type="Pfam" id="PF13841">
    <property type="entry name" value="Defensin_beta_2"/>
    <property type="match status" value="1"/>
</dbReference>
<sequence length="420" mass="45897">MTGGLFGFRISKTPWIPCELYHGSSPDWPQLLNVPASVNQMLGLQIPQPYCFPRLRPFTHGLCLTIIDMTFTPPPSSYATLSRRLGGHLHCAHPLEWELQKLWKVNSEPHTFPKQLYHQARSNTKDQAQYGSLSADPSNSCFPKGSPLKAAHAVCRVSSGIPLARGQRACCFVDSADLAPKKSSLPLSCLVLPHVELSFSSSQSHTLVASRTAVSLRALQGQTSVISMSSTCGADAVKLGQYSNISTDWTHRNITITNFMNALVHMVNVHAGWSQPKCWKNNLGHCRIRCLDDERYILLCRNKASCCIPIALMKEKHPRPQPSLTFPENVTLPNSFSVSLNTTFDDGVNFKGNESEETTGNPTITPMKPTYPKTTVTVSTLKDQATTAKMLSSSFVTSAAATTAKMLSSSFVTSAAANTP</sequence>
<dbReference type="InterPro" id="IPR050544">
    <property type="entry name" value="Beta-defensin"/>
</dbReference>
<dbReference type="GO" id="GO:0042742">
    <property type="term" value="P:defense response to bacterium"/>
    <property type="evidence" value="ECO:0007669"/>
    <property type="project" value="UniProtKB-UniRule"/>
</dbReference>
<dbReference type="PANTHER" id="PTHR15001:SF12">
    <property type="entry name" value="BETA-DEFENSIN 125"/>
    <property type="match status" value="1"/>
</dbReference>
<evidence type="ECO:0000256" key="8">
    <source>
        <dbReference type="ARBA" id="ARBA00023022"/>
    </source>
</evidence>
<dbReference type="AlphaFoldDB" id="A0AAW0HZC4"/>
<dbReference type="EMBL" id="JBBHLL010000272">
    <property type="protein sequence ID" value="KAK7807438.1"/>
    <property type="molecule type" value="Genomic_DNA"/>
</dbReference>
<reference evidence="12 13" key="1">
    <citation type="journal article" date="2023" name="bioRxiv">
        <title>Conserved and derived expression patterns and positive selection on dental genes reveal complex evolutionary context of ever-growing rodent molars.</title>
        <authorList>
            <person name="Calamari Z.T."/>
            <person name="Song A."/>
            <person name="Cohen E."/>
            <person name="Akter M."/>
            <person name="Roy R.D."/>
            <person name="Hallikas O."/>
            <person name="Christensen M.M."/>
            <person name="Li P."/>
            <person name="Marangoni P."/>
            <person name="Jernvall J."/>
            <person name="Klein O.D."/>
        </authorList>
    </citation>
    <scope>NUCLEOTIDE SEQUENCE [LARGE SCALE GENOMIC DNA]</scope>
    <source>
        <strain evidence="12">V071</strain>
    </source>
</reference>
<evidence type="ECO:0000256" key="5">
    <source>
        <dbReference type="ARBA" id="ARBA00022529"/>
    </source>
</evidence>
<evidence type="ECO:0000313" key="13">
    <source>
        <dbReference type="Proteomes" id="UP001488838"/>
    </source>
</evidence>
<keyword evidence="4 10" id="KW-0964">Secreted</keyword>
<keyword evidence="13" id="KW-1185">Reference proteome</keyword>
<keyword evidence="6" id="KW-0732">Signal</keyword>
<comment type="similarity">
    <text evidence="3 10">Belongs to the beta-defensin family.</text>
</comment>
<evidence type="ECO:0000313" key="12">
    <source>
        <dbReference type="EMBL" id="KAK7807438.1"/>
    </source>
</evidence>
<keyword evidence="5 10" id="KW-0929">Antimicrobial</keyword>
<proteinExistence type="inferred from homology"/>
<feature type="domain" description="Beta-defensin" evidence="11">
    <location>
        <begin position="277"/>
        <end position="307"/>
    </location>
</feature>
<dbReference type="GO" id="GO:0045087">
    <property type="term" value="P:innate immune response"/>
    <property type="evidence" value="ECO:0007669"/>
    <property type="project" value="InterPro"/>
</dbReference>
<name>A0AAW0HZC4_MYOGA</name>
<evidence type="ECO:0000256" key="10">
    <source>
        <dbReference type="RuleBase" id="RU231113"/>
    </source>
</evidence>
<evidence type="ECO:0000256" key="4">
    <source>
        <dbReference type="ARBA" id="ARBA00022525"/>
    </source>
</evidence>
<gene>
    <name evidence="12" type="ORF">U0070_025070</name>
</gene>
<dbReference type="InterPro" id="IPR025933">
    <property type="entry name" value="Beta_defensin_dom"/>
</dbReference>
<dbReference type="GO" id="GO:0005576">
    <property type="term" value="C:extracellular region"/>
    <property type="evidence" value="ECO:0007669"/>
    <property type="project" value="UniProtKB-SubCell"/>
</dbReference>
<dbReference type="Proteomes" id="UP001488838">
    <property type="component" value="Unassembled WGS sequence"/>
</dbReference>
<keyword evidence="7 10" id="KW-0211">Defensin</keyword>
<evidence type="ECO:0000256" key="1">
    <source>
        <dbReference type="ARBA" id="ARBA00002878"/>
    </source>
</evidence>
<protein>
    <recommendedName>
        <fullName evidence="10">Beta-defensin</fullName>
    </recommendedName>
</protein>
<dbReference type="PANTHER" id="PTHR15001">
    <property type="entry name" value="BETA-DEFENSIN 123-RELATED"/>
    <property type="match status" value="1"/>
</dbReference>
<keyword evidence="9" id="KW-1015">Disulfide bond</keyword>
<comment type="caution">
    <text evidence="12">The sequence shown here is derived from an EMBL/GenBank/DDBJ whole genome shotgun (WGS) entry which is preliminary data.</text>
</comment>
<evidence type="ECO:0000256" key="6">
    <source>
        <dbReference type="ARBA" id="ARBA00022729"/>
    </source>
</evidence>
<comment type="subcellular location">
    <subcellularLocation>
        <location evidence="2 10">Secreted</location>
    </subcellularLocation>
</comment>
<organism evidence="12 13">
    <name type="scientific">Myodes glareolus</name>
    <name type="common">Bank vole</name>
    <name type="synonym">Clethrionomys glareolus</name>
    <dbReference type="NCBI Taxonomy" id="447135"/>
    <lineage>
        <taxon>Eukaryota</taxon>
        <taxon>Metazoa</taxon>
        <taxon>Chordata</taxon>
        <taxon>Craniata</taxon>
        <taxon>Vertebrata</taxon>
        <taxon>Euteleostomi</taxon>
        <taxon>Mammalia</taxon>
        <taxon>Eutheria</taxon>
        <taxon>Euarchontoglires</taxon>
        <taxon>Glires</taxon>
        <taxon>Rodentia</taxon>
        <taxon>Myomorpha</taxon>
        <taxon>Muroidea</taxon>
        <taxon>Cricetidae</taxon>
        <taxon>Arvicolinae</taxon>
        <taxon>Myodes</taxon>
    </lineage>
</organism>
<accession>A0AAW0HZC4</accession>
<evidence type="ECO:0000259" key="11">
    <source>
        <dbReference type="Pfam" id="PF13841"/>
    </source>
</evidence>